<dbReference type="RefSeq" id="WP_185259294.1">
    <property type="nucleotide sequence ID" value="NZ_AP023368.1"/>
</dbReference>
<evidence type="ECO:0000256" key="1">
    <source>
        <dbReference type="SAM" id="MobiDB-lite"/>
    </source>
</evidence>
<protein>
    <submittedName>
        <fullName evidence="2">Uncharacterized protein</fullName>
    </submittedName>
</protein>
<accession>A0A7I8DKV8</accession>
<gene>
    <name evidence="2" type="ORF">bsdcttw_20500</name>
</gene>
<evidence type="ECO:0000313" key="3">
    <source>
        <dbReference type="Proteomes" id="UP000515703"/>
    </source>
</evidence>
<dbReference type="KEGG" id="acht:bsdcttw_20500"/>
<keyword evidence="3" id="KW-1185">Reference proteome</keyword>
<reference evidence="2 3" key="1">
    <citation type="submission" date="2020-08" db="EMBL/GenBank/DDBJ databases">
        <title>Draft genome sequencing of an Anaerocolumna strain isolated from anoxic soil subjected to BSD treatment.</title>
        <authorList>
            <person name="Uek A."/>
            <person name="Tonouchi A."/>
        </authorList>
    </citation>
    <scope>NUCLEOTIDE SEQUENCE [LARGE SCALE GENOMIC DNA]</scope>
    <source>
        <strain evidence="2 3">CTTW</strain>
    </source>
</reference>
<proteinExistence type="predicted"/>
<dbReference type="AlphaFoldDB" id="A0A7I8DKV8"/>
<evidence type="ECO:0000313" key="2">
    <source>
        <dbReference type="EMBL" id="BCJ99009.1"/>
    </source>
</evidence>
<sequence>MMKGIRNLFRGREEQETEEEDNTIENGSVETITVVCESCGAPNKISNNTFCEYCGSPLSYPAVSNTAPSESGTKTSTATKQALDLTNLDKEYSLSTGFYTAGIDIPIGICNVSAISGSGNISSSDYEINEVFGTERGDVHSFKGLKLSRGVILEISGRLTVQLIYKSVEDNFSGRNYNMSGAKELTTGNYVAGRHFPAGVYNIEAVSGSGNLSTDDVGINEVFGLDEEDVSEIKNVYLPKGIKLSLEGDMSIKLIPELN</sequence>
<organism evidence="2 3">
    <name type="scientific">Anaerocolumna chitinilytica</name>
    <dbReference type="NCBI Taxonomy" id="1727145"/>
    <lineage>
        <taxon>Bacteria</taxon>
        <taxon>Bacillati</taxon>
        <taxon>Bacillota</taxon>
        <taxon>Clostridia</taxon>
        <taxon>Lachnospirales</taxon>
        <taxon>Lachnospiraceae</taxon>
        <taxon>Anaerocolumna</taxon>
    </lineage>
</organism>
<feature type="region of interest" description="Disordered" evidence="1">
    <location>
        <begin position="1"/>
        <end position="26"/>
    </location>
</feature>
<dbReference type="Proteomes" id="UP000515703">
    <property type="component" value="Chromosome"/>
</dbReference>
<dbReference type="EMBL" id="AP023368">
    <property type="protein sequence ID" value="BCJ99009.1"/>
    <property type="molecule type" value="Genomic_DNA"/>
</dbReference>
<reference evidence="2 3" key="2">
    <citation type="submission" date="2020-08" db="EMBL/GenBank/DDBJ databases">
        <authorList>
            <person name="Ueki A."/>
            <person name="Tonouchi A."/>
        </authorList>
    </citation>
    <scope>NUCLEOTIDE SEQUENCE [LARGE SCALE GENOMIC DNA]</scope>
    <source>
        <strain evidence="2 3">CTTW</strain>
    </source>
</reference>
<name>A0A7I8DKV8_9FIRM</name>